<evidence type="ECO:0000256" key="2">
    <source>
        <dbReference type="ARBA" id="ARBA00022833"/>
    </source>
</evidence>
<dbReference type="InterPro" id="IPR000397">
    <property type="entry name" value="Heat_shock_Hsp33"/>
</dbReference>
<evidence type="ECO:0000313" key="7">
    <source>
        <dbReference type="EMBL" id="MDR7121667.1"/>
    </source>
</evidence>
<keyword evidence="5 6" id="KW-0676">Redox-active center</keyword>
<feature type="disulfide bond" description="Redox-active" evidence="6">
    <location>
        <begin position="229"/>
        <end position="231"/>
    </location>
</feature>
<dbReference type="PANTHER" id="PTHR30111">
    <property type="entry name" value="33 KDA CHAPERONIN"/>
    <property type="match status" value="1"/>
</dbReference>
<evidence type="ECO:0000256" key="3">
    <source>
        <dbReference type="ARBA" id="ARBA00023157"/>
    </source>
</evidence>
<dbReference type="PIRSF" id="PIRSF005261">
    <property type="entry name" value="Heat_shock_Hsp33"/>
    <property type="match status" value="1"/>
</dbReference>
<dbReference type="Gene3D" id="1.10.287.480">
    <property type="entry name" value="helix hairpin bin"/>
    <property type="match status" value="1"/>
</dbReference>
<evidence type="ECO:0000313" key="8">
    <source>
        <dbReference type="Proteomes" id="UP001257909"/>
    </source>
</evidence>
<evidence type="ECO:0000256" key="1">
    <source>
        <dbReference type="ARBA" id="ARBA00022490"/>
    </source>
</evidence>
<accession>A0ABU1W160</accession>
<keyword evidence="3 6" id="KW-1015">Disulfide bond</keyword>
<dbReference type="Gene3D" id="3.90.1280.10">
    <property type="entry name" value="HSP33 redox switch-like"/>
    <property type="match status" value="1"/>
</dbReference>
<dbReference type="HAMAP" id="MF_00117">
    <property type="entry name" value="HslO"/>
    <property type="match status" value="1"/>
</dbReference>
<sequence>MNQDVLVRFLFNQRDMRGEIAYVSDSLQQMLQNHDYPYPVKQLLAELVVATSLLTATLKLDGDIAVQLQGDGPVRFAAVNGTAEQEFRGVARLQAEIGATGFRDLIGEGYMLVTITPKQGERYQGIIPLTGDSLTDTLEAYFAQSEQLPTRLYLFTDLTENQSRAAGLLLQVLPVDPEKAKQDFSDLVIVTDTITANELLNLPTEQMLHRLYHDEEVEVFPHQAIRFVCGCSREKCESAIISLGKTAIEEHIAEGKLEISCDYCNSTYQFDSAELSLLLNKF</sequence>
<dbReference type="EMBL" id="JAVDWR010000008">
    <property type="protein sequence ID" value="MDR7121667.1"/>
    <property type="molecule type" value="Genomic_DNA"/>
</dbReference>
<dbReference type="InterPro" id="IPR016154">
    <property type="entry name" value="Heat_shock_Hsp33_C"/>
</dbReference>
<dbReference type="RefSeq" id="WP_233079602.1">
    <property type="nucleotide sequence ID" value="NZ_JAJOYU010000010.1"/>
</dbReference>
<evidence type="ECO:0000256" key="4">
    <source>
        <dbReference type="ARBA" id="ARBA00023186"/>
    </source>
</evidence>
<evidence type="ECO:0000256" key="5">
    <source>
        <dbReference type="ARBA" id="ARBA00023284"/>
    </source>
</evidence>
<gene>
    <name evidence="6" type="primary">hslO</name>
    <name evidence="7" type="ORF">J2W69_002624</name>
</gene>
<feature type="disulfide bond" description="Redox-active" evidence="6">
    <location>
        <begin position="261"/>
        <end position="264"/>
    </location>
</feature>
<dbReference type="InterPro" id="IPR023212">
    <property type="entry name" value="Hsp33_helix_hairpin_bin_dom_sf"/>
</dbReference>
<dbReference type="NCBIfam" id="NF001033">
    <property type="entry name" value="PRK00114.1"/>
    <property type="match status" value="1"/>
</dbReference>
<dbReference type="PANTHER" id="PTHR30111:SF1">
    <property type="entry name" value="33 KDA CHAPERONIN"/>
    <property type="match status" value="1"/>
</dbReference>
<keyword evidence="8" id="KW-1185">Reference proteome</keyword>
<dbReference type="SUPFAM" id="SSF64397">
    <property type="entry name" value="Hsp33 domain"/>
    <property type="match status" value="1"/>
</dbReference>
<evidence type="ECO:0000256" key="6">
    <source>
        <dbReference type="HAMAP-Rule" id="MF_00117"/>
    </source>
</evidence>
<dbReference type="Gene3D" id="3.55.30.10">
    <property type="entry name" value="Hsp33 domain"/>
    <property type="match status" value="1"/>
</dbReference>
<organism evidence="7 8">
    <name type="scientific">Rheinheimera soli</name>
    <dbReference type="NCBI Taxonomy" id="443616"/>
    <lineage>
        <taxon>Bacteria</taxon>
        <taxon>Pseudomonadati</taxon>
        <taxon>Pseudomonadota</taxon>
        <taxon>Gammaproteobacteria</taxon>
        <taxon>Chromatiales</taxon>
        <taxon>Chromatiaceae</taxon>
        <taxon>Rheinheimera</taxon>
    </lineage>
</organism>
<proteinExistence type="inferred from homology"/>
<dbReference type="CDD" id="cd00498">
    <property type="entry name" value="Hsp33"/>
    <property type="match status" value="1"/>
</dbReference>
<comment type="similarity">
    <text evidence="6">Belongs to the HSP33 family.</text>
</comment>
<comment type="caution">
    <text evidence="7">The sequence shown here is derived from an EMBL/GenBank/DDBJ whole genome shotgun (WGS) entry which is preliminary data.</text>
</comment>
<keyword evidence="4 6" id="KW-0143">Chaperone</keyword>
<dbReference type="InterPro" id="IPR016153">
    <property type="entry name" value="Heat_shock_Hsp33_N"/>
</dbReference>
<comment type="function">
    <text evidence="6">Redox regulated molecular chaperone. Protects both thermally unfolding and oxidatively damaged proteins from irreversible aggregation. Plays an important role in the bacterial defense system toward oxidative stress.</text>
</comment>
<comment type="PTM">
    <text evidence="6">Under oxidizing conditions two disulfide bonds are formed involving the reactive cysteines. Under reducing conditions zinc is bound to the reactive cysteines and the protein is inactive.</text>
</comment>
<reference evidence="7 8" key="1">
    <citation type="submission" date="2023-07" db="EMBL/GenBank/DDBJ databases">
        <title>Sorghum-associated microbial communities from plants grown in Nebraska, USA.</title>
        <authorList>
            <person name="Schachtman D."/>
        </authorList>
    </citation>
    <scope>NUCLEOTIDE SEQUENCE [LARGE SCALE GENOMIC DNA]</scope>
    <source>
        <strain evidence="7 8">4138</strain>
    </source>
</reference>
<dbReference type="Proteomes" id="UP001257909">
    <property type="component" value="Unassembled WGS sequence"/>
</dbReference>
<dbReference type="SUPFAM" id="SSF118352">
    <property type="entry name" value="HSP33 redox switch-like"/>
    <property type="match status" value="1"/>
</dbReference>
<dbReference type="Pfam" id="PF01430">
    <property type="entry name" value="HSP33"/>
    <property type="match status" value="1"/>
</dbReference>
<keyword evidence="2 6" id="KW-0862">Zinc</keyword>
<protein>
    <recommendedName>
        <fullName evidence="6">33 kDa chaperonin</fullName>
    </recommendedName>
    <alternativeName>
        <fullName evidence="6">Heat shock protein 33 homolog</fullName>
        <shortName evidence="6">HSP33</shortName>
    </alternativeName>
</protein>
<keyword evidence="1 6" id="KW-0963">Cytoplasm</keyword>
<comment type="subcellular location">
    <subcellularLocation>
        <location evidence="6">Cytoplasm</location>
    </subcellularLocation>
</comment>
<name>A0ABU1W160_9GAMM</name>